<proteinExistence type="inferred from homology"/>
<protein>
    <recommendedName>
        <fullName evidence="5">NAD-dependent protein deacetylase</fullName>
        <ecNumber evidence="5">2.3.1.286</ecNumber>
    </recommendedName>
    <alternativeName>
        <fullName evidence="5">Regulatory protein SIR2 homolog</fullName>
    </alternativeName>
</protein>
<comment type="similarity">
    <text evidence="5">Belongs to the sirtuin family. Class II subfamily.</text>
</comment>
<dbReference type="EC" id="2.3.1.286" evidence="5"/>
<comment type="subcellular location">
    <subcellularLocation>
        <location evidence="5">Cytoplasm</location>
    </subcellularLocation>
</comment>
<feature type="binding site" evidence="5 6">
    <location>
        <position position="198"/>
    </location>
    <ligand>
        <name>Zn(2+)</name>
        <dbReference type="ChEBI" id="CHEBI:29105"/>
    </ligand>
</feature>
<sequence>MMLYRLQACIQCDALRVTCASSLRRRRCDAVLLRARRSGRRRCVVAGERRAAGAQCSHRFRNCQMTAVPAHDDHALQDFIERHQRLFVLTGAGCSTDSGIPDYRDLQGGWKRPQPVTFQAFMGELSTRQRYWARSLVGWPRFGLAQPNATHHALAALEARGQLEVLLTQNVDRLHQAAGSQAVIDLHGRLDVVRCMGCERRMPRTEFQLLLEQANPGWAAREAAQAPDGDADLDDVAFEHFVVPPCPVCGGVLKPDVVFFGENVPRERVERAFAHLQAADAVLVVGSSLMVYSGFRFVQTAARNGLPIAALNVGHTRADELLTLKVEQSCAQALAFLHGSTDLLRARRVNDASARSA</sequence>
<dbReference type="GO" id="GO:0008270">
    <property type="term" value="F:zinc ion binding"/>
    <property type="evidence" value="ECO:0007669"/>
    <property type="project" value="UniProtKB-UniRule"/>
</dbReference>
<keyword evidence="3 5" id="KW-0862">Zinc</keyword>
<dbReference type="Proteomes" id="UP000006735">
    <property type="component" value="Chromosome"/>
</dbReference>
<accession>Q5GUM2</accession>
<dbReference type="PANTHER" id="PTHR11085">
    <property type="entry name" value="NAD-DEPENDENT PROTEIN DEACYLASE SIRTUIN-5, MITOCHONDRIAL-RELATED"/>
    <property type="match status" value="1"/>
</dbReference>
<evidence type="ECO:0000256" key="4">
    <source>
        <dbReference type="ARBA" id="ARBA00023027"/>
    </source>
</evidence>
<dbReference type="InterPro" id="IPR003000">
    <property type="entry name" value="Sirtuin"/>
</dbReference>
<evidence type="ECO:0000313" key="8">
    <source>
        <dbReference type="EMBL" id="AAW77601.1"/>
    </source>
</evidence>
<feature type="binding site" evidence="5">
    <location>
        <begin position="312"/>
        <end position="314"/>
    </location>
    <ligand>
        <name>NAD(+)</name>
        <dbReference type="ChEBI" id="CHEBI:57540"/>
    </ligand>
</feature>
<dbReference type="PROSITE" id="PS50305">
    <property type="entry name" value="SIRTUIN"/>
    <property type="match status" value="1"/>
</dbReference>
<comment type="caution">
    <text evidence="5">Lacks conserved residue(s) required for the propagation of feature annotation.</text>
</comment>
<feature type="active site" description="Proton acceptor" evidence="5 6">
    <location>
        <position position="187"/>
    </location>
</feature>
<keyword evidence="2 5" id="KW-0479">Metal-binding</keyword>
<dbReference type="PANTHER" id="PTHR11085:SF10">
    <property type="entry name" value="NAD-DEPENDENT PROTEIN DEACYLASE SIRTUIN-5, MITOCHONDRIAL-RELATED"/>
    <property type="match status" value="1"/>
</dbReference>
<comment type="catalytic activity">
    <reaction evidence="5">
        <text>N(6)-acetyl-L-lysyl-[protein] + NAD(+) + H2O = 2''-O-acetyl-ADP-D-ribose + nicotinamide + L-lysyl-[protein]</text>
        <dbReference type="Rhea" id="RHEA:43636"/>
        <dbReference type="Rhea" id="RHEA-COMP:9752"/>
        <dbReference type="Rhea" id="RHEA-COMP:10731"/>
        <dbReference type="ChEBI" id="CHEBI:15377"/>
        <dbReference type="ChEBI" id="CHEBI:17154"/>
        <dbReference type="ChEBI" id="CHEBI:29969"/>
        <dbReference type="ChEBI" id="CHEBI:57540"/>
        <dbReference type="ChEBI" id="CHEBI:61930"/>
        <dbReference type="ChEBI" id="CHEBI:83767"/>
        <dbReference type="EC" id="2.3.1.286"/>
    </reaction>
</comment>
<feature type="binding site" evidence="5 6">
    <location>
        <position position="195"/>
    </location>
    <ligand>
        <name>Zn(2+)</name>
        <dbReference type="ChEBI" id="CHEBI:29105"/>
    </ligand>
</feature>
<gene>
    <name evidence="5" type="primary">cobB</name>
    <name evidence="8" type="synonym">SIR2</name>
    <name evidence="8" type="ordered locus">XOO4347</name>
</gene>
<reference evidence="8 9" key="1">
    <citation type="journal article" date="2005" name="Nucleic Acids Res.">
        <title>The genome sequence of Xanthomonas oryzae pathovar oryzae KACC10331, the bacterial blight pathogen of rice.</title>
        <authorList>
            <person name="Lee B.M."/>
            <person name="Park Y.J."/>
            <person name="Park D.S."/>
            <person name="Kang H.W."/>
            <person name="Kim J.G."/>
            <person name="Song E.S."/>
            <person name="Park I.C."/>
            <person name="Yoon U.H."/>
            <person name="Hahn J.H."/>
            <person name="Koo B.S."/>
            <person name="Lee G.B."/>
            <person name="Kim H."/>
            <person name="Park H.S."/>
            <person name="Yoon K.O."/>
            <person name="Kim J.H."/>
            <person name="Jung C.H."/>
            <person name="Koh N.H."/>
            <person name="Seo J.S."/>
            <person name="Go S.J."/>
        </authorList>
    </citation>
    <scope>NUCLEOTIDE SEQUENCE [LARGE SCALE GENOMIC DNA]</scope>
    <source>
        <strain evidence="9">KACC10331 / KXO85</strain>
    </source>
</reference>
<dbReference type="HAMAP" id="MF_01967">
    <property type="entry name" value="Sirtuin_ClassII"/>
    <property type="match status" value="1"/>
</dbReference>
<comment type="cofactor">
    <cofactor evidence="5">
        <name>Zn(2+)</name>
        <dbReference type="ChEBI" id="CHEBI:29105"/>
    </cofactor>
    <text evidence="5">Binds 1 zinc ion per subunit.</text>
</comment>
<dbReference type="AlphaFoldDB" id="Q5GUM2"/>
<evidence type="ECO:0000259" key="7">
    <source>
        <dbReference type="PROSITE" id="PS50305"/>
    </source>
</evidence>
<dbReference type="InterPro" id="IPR026587">
    <property type="entry name" value="Sirtuin_class_II"/>
</dbReference>
<evidence type="ECO:0000256" key="3">
    <source>
        <dbReference type="ARBA" id="ARBA00022833"/>
    </source>
</evidence>
<feature type="binding site" evidence="5">
    <location>
        <begin position="286"/>
        <end position="288"/>
    </location>
    <ligand>
        <name>NAD(+)</name>
        <dbReference type="ChEBI" id="CHEBI:57540"/>
    </ligand>
</feature>
<dbReference type="EMBL" id="AE013598">
    <property type="protein sequence ID" value="AAW77601.1"/>
    <property type="molecule type" value="Genomic_DNA"/>
</dbReference>
<feature type="binding site" evidence="5 6">
    <location>
        <position position="249"/>
    </location>
    <ligand>
        <name>Zn(2+)</name>
        <dbReference type="ChEBI" id="CHEBI:29105"/>
    </ligand>
</feature>
<keyword evidence="1 5" id="KW-0808">Transferase</keyword>
<comment type="function">
    <text evidence="5">NAD-dependent protein deacetylase which modulates the activities of several enzymes which are inactive in their acetylated form.</text>
</comment>
<name>Q5GUM2_XANOR</name>
<keyword evidence="4 5" id="KW-0520">NAD</keyword>
<feature type="binding site" evidence="5">
    <location>
        <begin position="169"/>
        <end position="172"/>
    </location>
    <ligand>
        <name>NAD(+)</name>
        <dbReference type="ChEBI" id="CHEBI:57540"/>
    </ligand>
</feature>
<keyword evidence="5" id="KW-0963">Cytoplasm</keyword>
<dbReference type="SUPFAM" id="SSF52467">
    <property type="entry name" value="DHS-like NAD/FAD-binding domain"/>
    <property type="match status" value="1"/>
</dbReference>
<evidence type="ECO:0000256" key="2">
    <source>
        <dbReference type="ARBA" id="ARBA00022723"/>
    </source>
</evidence>
<dbReference type="Pfam" id="PF02146">
    <property type="entry name" value="SIR2"/>
    <property type="match status" value="1"/>
</dbReference>
<dbReference type="Gene3D" id="3.40.50.1220">
    <property type="entry name" value="TPP-binding domain"/>
    <property type="match status" value="1"/>
</dbReference>
<organism evidence="8 9">
    <name type="scientific">Xanthomonas oryzae pv. oryzae (strain KACC10331 / KXO85)</name>
    <dbReference type="NCBI Taxonomy" id="291331"/>
    <lineage>
        <taxon>Bacteria</taxon>
        <taxon>Pseudomonadati</taxon>
        <taxon>Pseudomonadota</taxon>
        <taxon>Gammaproteobacteria</taxon>
        <taxon>Lysobacterales</taxon>
        <taxon>Lysobacteraceae</taxon>
        <taxon>Xanthomonas</taxon>
    </lineage>
</organism>
<evidence type="ECO:0000256" key="5">
    <source>
        <dbReference type="HAMAP-Rule" id="MF_01967"/>
    </source>
</evidence>
<dbReference type="InterPro" id="IPR029035">
    <property type="entry name" value="DHS-like_NAD/FAD-binding_dom"/>
</dbReference>
<feature type="binding site" evidence="5 6">
    <location>
        <position position="246"/>
    </location>
    <ligand>
        <name>Zn(2+)</name>
        <dbReference type="ChEBI" id="CHEBI:29105"/>
    </ligand>
</feature>
<dbReference type="GO" id="GO:0005737">
    <property type="term" value="C:cytoplasm"/>
    <property type="evidence" value="ECO:0007669"/>
    <property type="project" value="UniProtKB-SubCell"/>
</dbReference>
<dbReference type="STRING" id="291331.XOO4347"/>
<dbReference type="Gene3D" id="3.30.1600.10">
    <property type="entry name" value="SIR2/SIRT2 'Small Domain"/>
    <property type="match status" value="1"/>
</dbReference>
<dbReference type="InterPro" id="IPR026591">
    <property type="entry name" value="Sirtuin_cat_small_dom_sf"/>
</dbReference>
<dbReference type="GO" id="GO:0070403">
    <property type="term" value="F:NAD+ binding"/>
    <property type="evidence" value="ECO:0007669"/>
    <property type="project" value="UniProtKB-UniRule"/>
</dbReference>
<dbReference type="GO" id="GO:0017136">
    <property type="term" value="F:histone deacetylase activity, NAD-dependent"/>
    <property type="evidence" value="ECO:0007669"/>
    <property type="project" value="TreeGrafter"/>
</dbReference>
<keyword evidence="9" id="KW-1185">Reference proteome</keyword>
<evidence type="ECO:0000256" key="6">
    <source>
        <dbReference type="PROSITE-ProRule" id="PRU00236"/>
    </source>
</evidence>
<feature type="domain" description="Deacetylase sirtuin-type" evidence="7">
    <location>
        <begin position="66"/>
        <end position="347"/>
    </location>
</feature>
<dbReference type="InterPro" id="IPR026590">
    <property type="entry name" value="Ssirtuin_cat_dom"/>
</dbReference>
<dbReference type="NCBIfam" id="NF003738">
    <property type="entry name" value="PRK05333.1"/>
    <property type="match status" value="1"/>
</dbReference>
<feature type="binding site" evidence="5">
    <location>
        <position position="330"/>
    </location>
    <ligand>
        <name>NAD(+)</name>
        <dbReference type="ChEBI" id="CHEBI:57540"/>
    </ligand>
</feature>
<dbReference type="KEGG" id="xoo:XOO4347"/>
<dbReference type="CDD" id="cd01409">
    <property type="entry name" value="SIRT4"/>
    <property type="match status" value="1"/>
</dbReference>
<dbReference type="HOGENOM" id="CLU_023643_3_2_6"/>
<evidence type="ECO:0000256" key="1">
    <source>
        <dbReference type="ARBA" id="ARBA00022679"/>
    </source>
</evidence>
<evidence type="ECO:0000313" key="9">
    <source>
        <dbReference type="Proteomes" id="UP000006735"/>
    </source>
</evidence>
<dbReference type="InterPro" id="IPR050134">
    <property type="entry name" value="NAD-dep_sirtuin_deacylases"/>
</dbReference>